<reference evidence="1 2" key="1">
    <citation type="journal article" date="2022" name="Front. Microbiol.">
        <title>High genomic differentiation and limited gene flow indicate recent cryptic speciation within the genus Laspinema (cyanobacteria).</title>
        <authorList>
            <person name="Stanojkovic A."/>
            <person name="Skoupy S."/>
            <person name="Skaloud P."/>
            <person name="Dvorak P."/>
        </authorList>
    </citation>
    <scope>NUCLEOTIDE SEQUENCE [LARGE SCALE GENOMIC DNA]</scope>
    <source>
        <strain evidence="1 2">D3b</strain>
    </source>
</reference>
<organism evidence="1 2">
    <name type="scientific">Laspinema olomoucense D3b</name>
    <dbReference type="NCBI Taxonomy" id="2953688"/>
    <lineage>
        <taxon>Bacteria</taxon>
        <taxon>Bacillati</taxon>
        <taxon>Cyanobacteriota</taxon>
        <taxon>Cyanophyceae</taxon>
        <taxon>Oscillatoriophycideae</taxon>
        <taxon>Oscillatoriales</taxon>
        <taxon>Laspinemataceae</taxon>
        <taxon>Laspinema</taxon>
        <taxon>Laspinema olomoucense</taxon>
    </lineage>
</organism>
<gene>
    <name evidence="1" type="ORF">NG792_11710</name>
</gene>
<sequence>MKLPDYQRVIYKRTPLLDVVGQLRFPTLLKINNQEPFEFQERIRLDYPIFQRSHSLNLPPDLAALVPQLSTFSAQDPTYNFQSEDSKWQISLNKDSLTLSTFQYKRYEEFKEKMNRIVNIFEELYKPSFYLRLGLRYRDLILRSKLKIEDRPWSALISKDIASELHSELSGSIITLVKNLEIELEQGRVNFNHGLVVSQDSSRGNLQEKGYLFDADFFVEGKINKGDIWNVCDNFNRTGGKLFRWSITDELHNAMEPQPLTHD</sequence>
<accession>A0ABT2N9H6</accession>
<dbReference type="Proteomes" id="UP001525961">
    <property type="component" value="Unassembled WGS sequence"/>
</dbReference>
<name>A0ABT2N9H6_9CYAN</name>
<proteinExistence type="predicted"/>
<dbReference type="InterPro" id="IPR026349">
    <property type="entry name" value="CHP04255"/>
</dbReference>
<evidence type="ECO:0000313" key="2">
    <source>
        <dbReference type="Proteomes" id="UP001525961"/>
    </source>
</evidence>
<evidence type="ECO:0000313" key="1">
    <source>
        <dbReference type="EMBL" id="MCT7978375.1"/>
    </source>
</evidence>
<keyword evidence="2" id="KW-1185">Reference proteome</keyword>
<dbReference type="EMBL" id="JAMXFA010000013">
    <property type="protein sequence ID" value="MCT7978375.1"/>
    <property type="molecule type" value="Genomic_DNA"/>
</dbReference>
<dbReference type="NCBIfam" id="TIGR04255">
    <property type="entry name" value="sporadTIGR04255"/>
    <property type="match status" value="1"/>
</dbReference>
<protein>
    <submittedName>
        <fullName evidence="1">TIGR04255 family protein</fullName>
    </submittedName>
</protein>
<dbReference type="RefSeq" id="WP_261235543.1">
    <property type="nucleotide sequence ID" value="NZ_JAMXFA010000013.1"/>
</dbReference>
<comment type="caution">
    <text evidence="1">The sequence shown here is derived from an EMBL/GenBank/DDBJ whole genome shotgun (WGS) entry which is preliminary data.</text>
</comment>